<dbReference type="GO" id="GO:0016887">
    <property type="term" value="F:ATP hydrolysis activity"/>
    <property type="evidence" value="ECO:0007669"/>
    <property type="project" value="RHEA"/>
</dbReference>
<evidence type="ECO:0000256" key="16">
    <source>
        <dbReference type="ARBA" id="ARBA00023004"/>
    </source>
</evidence>
<evidence type="ECO:0000256" key="14">
    <source>
        <dbReference type="ARBA" id="ARBA00022806"/>
    </source>
</evidence>
<keyword evidence="9" id="KW-0479">Metal-binding</keyword>
<keyword evidence="17" id="KW-0411">Iron-sulfur</keyword>
<keyword evidence="11" id="KW-0255">Endonuclease</keyword>
<dbReference type="STRING" id="92696.A0A4R0RSV6"/>
<dbReference type="CDD" id="cd18041">
    <property type="entry name" value="DEXXQc_DNA2"/>
    <property type="match status" value="1"/>
</dbReference>
<dbReference type="EC" id="3.6.4.12" evidence="4"/>
<proteinExistence type="inferred from homology"/>
<dbReference type="GO" id="GO:0043139">
    <property type="term" value="F:5'-3' DNA helicase activity"/>
    <property type="evidence" value="ECO:0007669"/>
    <property type="project" value="TreeGrafter"/>
</dbReference>
<dbReference type="InterPro" id="IPR050534">
    <property type="entry name" value="Coronavir_polyprotein_1ab"/>
</dbReference>
<dbReference type="GO" id="GO:0017116">
    <property type="term" value="F:single-stranded DNA helicase activity"/>
    <property type="evidence" value="ECO:0007669"/>
    <property type="project" value="InterPro"/>
</dbReference>
<dbReference type="Gene3D" id="3.40.50.300">
    <property type="entry name" value="P-loop containing nucleotide triphosphate hydrolases"/>
    <property type="match status" value="2"/>
</dbReference>
<evidence type="ECO:0000256" key="3">
    <source>
        <dbReference type="ARBA" id="ARBA00007913"/>
    </source>
</evidence>
<dbReference type="GO" id="GO:0046872">
    <property type="term" value="F:metal ion binding"/>
    <property type="evidence" value="ECO:0007669"/>
    <property type="project" value="UniProtKB-KW"/>
</dbReference>
<evidence type="ECO:0000256" key="17">
    <source>
        <dbReference type="ARBA" id="ARBA00023014"/>
    </source>
</evidence>
<dbReference type="Proteomes" id="UP000292702">
    <property type="component" value="Unassembled WGS sequence"/>
</dbReference>
<evidence type="ECO:0000256" key="20">
    <source>
        <dbReference type="ARBA" id="ARBA00023242"/>
    </source>
</evidence>
<evidence type="ECO:0000256" key="1">
    <source>
        <dbReference type="ARBA" id="ARBA00001966"/>
    </source>
</evidence>
<dbReference type="AlphaFoldDB" id="A0A4R0RSV6"/>
<dbReference type="OrthoDB" id="6513042at2759"/>
<evidence type="ECO:0000259" key="26">
    <source>
        <dbReference type="Pfam" id="PF13087"/>
    </source>
</evidence>
<keyword evidence="10" id="KW-0547">Nucleotide-binding</keyword>
<dbReference type="InterPro" id="IPR026851">
    <property type="entry name" value="Dna2/JHS1_DEXXQ-box"/>
</dbReference>
<dbReference type="GO" id="GO:0051539">
    <property type="term" value="F:4 iron, 4 sulfur cluster binding"/>
    <property type="evidence" value="ECO:0007669"/>
    <property type="project" value="UniProtKB-KW"/>
</dbReference>
<name>A0A4R0RSV6_9APHY</name>
<dbReference type="GO" id="GO:0006281">
    <property type="term" value="P:DNA repair"/>
    <property type="evidence" value="ECO:0007669"/>
    <property type="project" value="UniProtKB-KW"/>
</dbReference>
<evidence type="ECO:0000256" key="9">
    <source>
        <dbReference type="ARBA" id="ARBA00022723"/>
    </source>
</evidence>
<organism evidence="27 28">
    <name type="scientific">Steccherinum ochraceum</name>
    <dbReference type="NCBI Taxonomy" id="92696"/>
    <lineage>
        <taxon>Eukaryota</taxon>
        <taxon>Fungi</taxon>
        <taxon>Dikarya</taxon>
        <taxon>Basidiomycota</taxon>
        <taxon>Agaricomycotina</taxon>
        <taxon>Agaricomycetes</taxon>
        <taxon>Polyporales</taxon>
        <taxon>Steccherinaceae</taxon>
        <taxon>Steccherinum</taxon>
    </lineage>
</organism>
<dbReference type="GO" id="GO:0005634">
    <property type="term" value="C:nucleus"/>
    <property type="evidence" value="ECO:0007669"/>
    <property type="project" value="UniProtKB-SubCell"/>
</dbReference>
<protein>
    <recommendedName>
        <fullName evidence="5">DNA replication ATP-dependent helicase/nuclease DNA2</fullName>
        <ecNumber evidence="4">3.6.4.12</ecNumber>
    </recommendedName>
</protein>
<dbReference type="CDD" id="cd22318">
    <property type="entry name" value="DNA2_N-like"/>
    <property type="match status" value="1"/>
</dbReference>
<evidence type="ECO:0000256" key="18">
    <source>
        <dbReference type="ARBA" id="ARBA00023125"/>
    </source>
</evidence>
<dbReference type="Pfam" id="PF08696">
    <property type="entry name" value="Dna2"/>
    <property type="match status" value="1"/>
</dbReference>
<evidence type="ECO:0000256" key="2">
    <source>
        <dbReference type="ARBA" id="ARBA00004123"/>
    </source>
</evidence>
<keyword evidence="19" id="KW-0234">DNA repair</keyword>
<reference evidence="27 28" key="1">
    <citation type="submission" date="2018-11" db="EMBL/GenBank/DDBJ databases">
        <title>Genome assembly of Steccherinum ochraceum LE-BIN_3174, the white-rot fungus of the Steccherinaceae family (The Residual Polyporoid clade, Polyporales, Basidiomycota).</title>
        <authorList>
            <person name="Fedorova T.V."/>
            <person name="Glazunova O.A."/>
            <person name="Landesman E.O."/>
            <person name="Moiseenko K.V."/>
            <person name="Psurtseva N.V."/>
            <person name="Savinova O.S."/>
            <person name="Shakhova N.V."/>
            <person name="Tyazhelova T.V."/>
            <person name="Vasina D.V."/>
        </authorList>
    </citation>
    <scope>NUCLEOTIDE SEQUENCE [LARGE SCALE GENOMIC DNA]</scope>
    <source>
        <strain evidence="27 28">LE-BIN_3174</strain>
    </source>
</reference>
<evidence type="ECO:0000259" key="25">
    <source>
        <dbReference type="Pfam" id="PF13086"/>
    </source>
</evidence>
<feature type="region of interest" description="Disordered" evidence="23">
    <location>
        <begin position="54"/>
        <end position="107"/>
    </location>
</feature>
<keyword evidence="20" id="KW-0539">Nucleus</keyword>
<evidence type="ECO:0000256" key="19">
    <source>
        <dbReference type="ARBA" id="ARBA00023204"/>
    </source>
</evidence>
<evidence type="ECO:0000256" key="15">
    <source>
        <dbReference type="ARBA" id="ARBA00022840"/>
    </source>
</evidence>
<dbReference type="InterPro" id="IPR014808">
    <property type="entry name" value="DNA_replication_fac_Dna2_N"/>
</dbReference>
<keyword evidence="14" id="KW-0347">Helicase</keyword>
<dbReference type="FunFam" id="3.40.50.300:FF:001170">
    <property type="entry name" value="DNA replication helicase Dna2"/>
    <property type="match status" value="1"/>
</dbReference>
<comment type="catalytic activity">
    <reaction evidence="22">
        <text>ATP + H2O = ADP + phosphate + H(+)</text>
        <dbReference type="Rhea" id="RHEA:13065"/>
        <dbReference type="ChEBI" id="CHEBI:15377"/>
        <dbReference type="ChEBI" id="CHEBI:15378"/>
        <dbReference type="ChEBI" id="CHEBI:30616"/>
        <dbReference type="ChEBI" id="CHEBI:43474"/>
        <dbReference type="ChEBI" id="CHEBI:456216"/>
        <dbReference type="EC" id="3.6.4.12"/>
    </reaction>
</comment>
<evidence type="ECO:0000313" key="28">
    <source>
        <dbReference type="Proteomes" id="UP000292702"/>
    </source>
</evidence>
<gene>
    <name evidence="27" type="primary">DNA2</name>
    <name evidence="27" type="ORF">EIP91_000789</name>
</gene>
<comment type="cofactor">
    <cofactor evidence="1">
        <name>[4Fe-4S] cluster</name>
        <dbReference type="ChEBI" id="CHEBI:49883"/>
    </cofactor>
</comment>
<dbReference type="GO" id="GO:0006260">
    <property type="term" value="P:DNA replication"/>
    <property type="evidence" value="ECO:0007669"/>
    <property type="project" value="UniProtKB-KW"/>
</dbReference>
<dbReference type="FunFam" id="3.40.50.300:FF:000789">
    <property type="entry name" value="DNA replication ATP-dependent helicase/nuclease DNA2"/>
    <property type="match status" value="1"/>
</dbReference>
<evidence type="ECO:0000256" key="4">
    <source>
        <dbReference type="ARBA" id="ARBA00012551"/>
    </source>
</evidence>
<keyword evidence="15" id="KW-0067">ATP-binding</keyword>
<dbReference type="GO" id="GO:0005524">
    <property type="term" value="F:ATP binding"/>
    <property type="evidence" value="ECO:0007669"/>
    <property type="project" value="UniProtKB-KW"/>
</dbReference>
<dbReference type="SUPFAM" id="SSF52540">
    <property type="entry name" value="P-loop containing nucleoside triphosphate hydrolases"/>
    <property type="match status" value="1"/>
</dbReference>
<accession>A0A4R0RSV6</accession>
<evidence type="ECO:0000256" key="22">
    <source>
        <dbReference type="ARBA" id="ARBA00047995"/>
    </source>
</evidence>
<keyword evidence="28" id="KW-1185">Reference proteome</keyword>
<dbReference type="Gene3D" id="3.90.320.10">
    <property type="match status" value="1"/>
</dbReference>
<evidence type="ECO:0000256" key="13">
    <source>
        <dbReference type="ARBA" id="ARBA00022801"/>
    </source>
</evidence>
<dbReference type="PANTHER" id="PTHR43788">
    <property type="entry name" value="DNA2/NAM7 HELICASE FAMILY MEMBER"/>
    <property type="match status" value="1"/>
</dbReference>
<keyword evidence="8" id="KW-0540">Nuclease</keyword>
<dbReference type="GO" id="GO:0004519">
    <property type="term" value="F:endonuclease activity"/>
    <property type="evidence" value="ECO:0007669"/>
    <property type="project" value="UniProtKB-KW"/>
</dbReference>
<feature type="domain" description="DNA2/NAM7 helicase helicase" evidence="25">
    <location>
        <begin position="888"/>
        <end position="951"/>
    </location>
</feature>
<keyword evidence="6" id="KW-0004">4Fe-4S</keyword>
<keyword evidence="12" id="KW-0227">DNA damage</keyword>
<keyword evidence="18" id="KW-0238">DNA-binding</keyword>
<comment type="caution">
    <text evidence="27">The sequence shown here is derived from an EMBL/GenBank/DDBJ whole genome shotgun (WGS) entry which is preliminary data.</text>
</comment>
<dbReference type="EMBL" id="RWJN01000118">
    <property type="protein sequence ID" value="TCD66888.1"/>
    <property type="molecule type" value="Genomic_DNA"/>
</dbReference>
<evidence type="ECO:0000256" key="5">
    <source>
        <dbReference type="ARBA" id="ARBA00021516"/>
    </source>
</evidence>
<sequence>MVAKTPSEIEELAFMDDILSGMDATAIPKAQAPCRPLVADAAKLARPTMSMHERASGDVVQRAHASKSGFSTPRKQKTLAVNMVTPRSSRRRTTSSPAKPTSHNETSELLEGVADWDWDDMNSDFMTPKKPKPPTITQESSKFPETQISTRCIVKTTELIDTADCYEKILTVQAVGPDENRRVVLQDDWVETDLAPGDVINVIGPFSLPPSSSSSAPLYSITITSRQNLLIHHPDQLITATSLSDAPRCRRKPLLSNLVRSSTDVTPSLVWGNMLHEVMQTCLADNAWGERDVNEKISDVVKRGLGDLLSINVSAEQAEHEVKARAKGLKAFSERYISQEPKDEAVLTDTRSGKQQKALLAISDLHDVEEDIWSPTYGLKGKIDASVQAVIVESGTPDNPFTKASNAKPSPSTDSPMPFEIKTGRSVAGMEHRAQTMLYTLLMAERYRTEVPSGLLYYTQSEEVVKVPAARNEIRALVLARNELAGYMMKRVTGTTVKVVGSASGDTGAPRSQVDAEVEIETVPFLPSTLDESHICGRCFVLDTCMLYRKAVENVVDDTSEIADMYALKTSHLTPTQGNFFKKWEALISLEEQDLLRFRKELWTMTAVERENKGRAFSSMVLDNKYDPPASSLKATLKREGKIHQYTYRFTKSAPANDSLLSGHMSVGDAVTVSVDPDLLALARGFIVGLTPQEVIVGVDHVVDPKKIATRNGCTSGSVVFRIDKDELFAGMGRVRGNLAQLFYADGDTRRLNLVVDLQAPQFEEWNEDIASEHVEAFREIAKLNTNQRLAVRKVLCAKDYALILGMPGTGKTTVIATLIKALVHMGKSVLLTSYTHSAVDTILMKLKEGVDFTILRLGSLDKIHPEVQGFTLAARRPAATVEQLEQQVMTPAVVATTCLALDHPLFSRRKFDYCIVDEASQVTLPTCLGPLRFADKFVLVGDHFQLPPLVRNRDAKRGGLDVSLFRRLSDAHPAAVVDLNEQYRMNEDIMTLSNRLIYSGRLRCGNEETATRGLHIPSLSFMQGLHEKSQCDKRACWLDRLLDPSCKAIFVDTDDVPAQDSRVGDLTQNVTEARLVHQVTECLVRGGVHQKQIGVISLYRQQIKLISYLLQEWKDIDILTADRSQGRDKDCIIISMVRSNDLTQIGDLMKDWRRMNVAFTRARSKLIIFGSRSTLQAVPLLTEFFTLMNERGWILRLPKDADQLHGSPASSPNKRTAGDELVTTGVGKRTPKKLKVSAFNEDGLLRGRPILQDVVNAEK</sequence>
<evidence type="ECO:0000256" key="7">
    <source>
        <dbReference type="ARBA" id="ARBA00022705"/>
    </source>
</evidence>
<evidence type="ECO:0000256" key="12">
    <source>
        <dbReference type="ARBA" id="ARBA00022763"/>
    </source>
</evidence>
<feature type="domain" description="DNA2/NAM7 helicase helicase" evidence="25">
    <location>
        <begin position="783"/>
        <end position="875"/>
    </location>
</feature>
<feature type="domain" description="DNA replication factor Dna2 N-terminal" evidence="24">
    <location>
        <begin position="179"/>
        <end position="389"/>
    </location>
</feature>
<dbReference type="InterPro" id="IPR027417">
    <property type="entry name" value="P-loop_NTPase"/>
</dbReference>
<keyword evidence="7" id="KW-0235">DNA replication</keyword>
<dbReference type="InterPro" id="IPR041679">
    <property type="entry name" value="DNA2/NAM7-like_C"/>
</dbReference>
<dbReference type="PANTHER" id="PTHR43788:SF8">
    <property type="entry name" value="DNA-BINDING PROTEIN SMUBP-2"/>
    <property type="match status" value="1"/>
</dbReference>
<feature type="domain" description="DNA2/NAM7 helicase-like C-terminal" evidence="26">
    <location>
        <begin position="961"/>
        <end position="1173"/>
    </location>
</feature>
<keyword evidence="13" id="KW-0378">Hydrolase</keyword>
<keyword evidence="16" id="KW-0408">Iron</keyword>
<evidence type="ECO:0000256" key="11">
    <source>
        <dbReference type="ARBA" id="ARBA00022759"/>
    </source>
</evidence>
<dbReference type="InterPro" id="IPR041677">
    <property type="entry name" value="DNA2/NAM7_AAA_11"/>
</dbReference>
<dbReference type="Pfam" id="PF13087">
    <property type="entry name" value="AAA_12"/>
    <property type="match status" value="1"/>
</dbReference>
<evidence type="ECO:0000256" key="8">
    <source>
        <dbReference type="ARBA" id="ARBA00022722"/>
    </source>
</evidence>
<comment type="similarity">
    <text evidence="3">Belongs to the DNA2/NAM7 helicase family.</text>
</comment>
<evidence type="ECO:0000313" key="27">
    <source>
        <dbReference type="EMBL" id="TCD66888.1"/>
    </source>
</evidence>
<evidence type="ECO:0000256" key="21">
    <source>
        <dbReference type="ARBA" id="ARBA00023268"/>
    </source>
</evidence>
<dbReference type="GO" id="GO:0003677">
    <property type="term" value="F:DNA binding"/>
    <property type="evidence" value="ECO:0007669"/>
    <property type="project" value="UniProtKB-KW"/>
</dbReference>
<evidence type="ECO:0000256" key="23">
    <source>
        <dbReference type="SAM" id="MobiDB-lite"/>
    </source>
</evidence>
<dbReference type="InterPro" id="IPR011604">
    <property type="entry name" value="PDDEXK-like_dom_sf"/>
</dbReference>
<comment type="subcellular location">
    <subcellularLocation>
        <location evidence="2">Nucleus</location>
    </subcellularLocation>
</comment>
<evidence type="ECO:0000256" key="10">
    <source>
        <dbReference type="ARBA" id="ARBA00022741"/>
    </source>
</evidence>
<feature type="region of interest" description="Disordered" evidence="23">
    <location>
        <begin position="1205"/>
        <end position="1227"/>
    </location>
</feature>
<feature type="compositionally biased region" description="Polar residues" evidence="23">
    <location>
        <begin position="396"/>
        <end position="415"/>
    </location>
</feature>
<dbReference type="CDD" id="cd18808">
    <property type="entry name" value="SF1_C_Upf1"/>
    <property type="match status" value="1"/>
</dbReference>
<evidence type="ECO:0000259" key="24">
    <source>
        <dbReference type="Pfam" id="PF08696"/>
    </source>
</evidence>
<feature type="region of interest" description="Disordered" evidence="23">
    <location>
        <begin position="395"/>
        <end position="419"/>
    </location>
</feature>
<evidence type="ECO:0000256" key="6">
    <source>
        <dbReference type="ARBA" id="ARBA00022485"/>
    </source>
</evidence>
<dbReference type="InterPro" id="IPR047187">
    <property type="entry name" value="SF1_C_Upf1"/>
</dbReference>
<keyword evidence="21" id="KW-0511">Multifunctional enzyme</keyword>
<dbReference type="Pfam" id="PF13086">
    <property type="entry name" value="AAA_11"/>
    <property type="match status" value="2"/>
</dbReference>